<dbReference type="EMBL" id="PDNB01000267">
    <property type="protein sequence ID" value="PGG96798.1"/>
    <property type="molecule type" value="Genomic_DNA"/>
</dbReference>
<feature type="region of interest" description="Disordered" evidence="10">
    <location>
        <begin position="193"/>
        <end position="235"/>
    </location>
</feature>
<dbReference type="GO" id="GO:0005667">
    <property type="term" value="C:transcription regulator complex"/>
    <property type="evidence" value="ECO:0007669"/>
    <property type="project" value="TreeGrafter"/>
</dbReference>
<keyword evidence="1" id="KW-0479">Metal-binding</keyword>
<dbReference type="PROSITE" id="PS50157">
    <property type="entry name" value="ZINC_FINGER_C2H2_2"/>
    <property type="match status" value="2"/>
</dbReference>
<dbReference type="InterPro" id="IPR036236">
    <property type="entry name" value="Znf_C2H2_sf"/>
</dbReference>
<keyword evidence="5" id="KW-0749">Sporulation</keyword>
<keyword evidence="7" id="KW-0183">Conidiation</keyword>
<evidence type="ECO:0000256" key="5">
    <source>
        <dbReference type="ARBA" id="ARBA00022969"/>
    </source>
</evidence>
<dbReference type="AlphaFoldDB" id="A0A2B7WJT1"/>
<evidence type="ECO:0000256" key="2">
    <source>
        <dbReference type="ARBA" id="ARBA00022737"/>
    </source>
</evidence>
<keyword evidence="4" id="KW-0862">Zinc</keyword>
<proteinExistence type="predicted"/>
<keyword evidence="6" id="KW-0010">Activator</keyword>
<dbReference type="GO" id="GO:0000785">
    <property type="term" value="C:chromatin"/>
    <property type="evidence" value="ECO:0007669"/>
    <property type="project" value="TreeGrafter"/>
</dbReference>
<feature type="domain" description="C2H2-type" evidence="11">
    <location>
        <begin position="236"/>
        <end position="265"/>
    </location>
</feature>
<accession>A0A2B7WJT1</accession>
<dbReference type="OrthoDB" id="654211at2759"/>
<dbReference type="SUPFAM" id="SSF57667">
    <property type="entry name" value="beta-beta-alpha zinc fingers"/>
    <property type="match status" value="1"/>
</dbReference>
<evidence type="ECO:0000259" key="11">
    <source>
        <dbReference type="PROSITE" id="PS50157"/>
    </source>
</evidence>
<evidence type="ECO:0000256" key="4">
    <source>
        <dbReference type="ARBA" id="ARBA00022833"/>
    </source>
</evidence>
<feature type="compositionally biased region" description="Polar residues" evidence="10">
    <location>
        <begin position="203"/>
        <end position="215"/>
    </location>
</feature>
<feature type="domain" description="C2H2-type" evidence="11">
    <location>
        <begin position="266"/>
        <end position="291"/>
    </location>
</feature>
<gene>
    <name evidence="12" type="ORF">AJ79_09443</name>
</gene>
<dbReference type="GO" id="GO:0030435">
    <property type="term" value="P:sporulation resulting in formation of a cellular spore"/>
    <property type="evidence" value="ECO:0007669"/>
    <property type="project" value="UniProtKB-KW"/>
</dbReference>
<dbReference type="GO" id="GO:0000981">
    <property type="term" value="F:DNA-binding transcription factor activity, RNA polymerase II-specific"/>
    <property type="evidence" value="ECO:0007669"/>
    <property type="project" value="TreeGrafter"/>
</dbReference>
<keyword evidence="3 9" id="KW-0863">Zinc-finger</keyword>
<dbReference type="GO" id="GO:0048315">
    <property type="term" value="P:conidium formation"/>
    <property type="evidence" value="ECO:0007669"/>
    <property type="project" value="UniProtKB-KW"/>
</dbReference>
<evidence type="ECO:0000256" key="8">
    <source>
        <dbReference type="ARBA" id="ARBA00044085"/>
    </source>
</evidence>
<evidence type="ECO:0000256" key="1">
    <source>
        <dbReference type="ARBA" id="ARBA00022723"/>
    </source>
</evidence>
<evidence type="ECO:0000256" key="3">
    <source>
        <dbReference type="ARBA" id="ARBA00022771"/>
    </source>
</evidence>
<evidence type="ECO:0000256" key="7">
    <source>
        <dbReference type="ARBA" id="ARBA00023321"/>
    </source>
</evidence>
<organism evidence="12 13">
    <name type="scientific">Helicocarpus griseus UAMH5409</name>
    <dbReference type="NCBI Taxonomy" id="1447875"/>
    <lineage>
        <taxon>Eukaryota</taxon>
        <taxon>Fungi</taxon>
        <taxon>Dikarya</taxon>
        <taxon>Ascomycota</taxon>
        <taxon>Pezizomycotina</taxon>
        <taxon>Eurotiomycetes</taxon>
        <taxon>Eurotiomycetidae</taxon>
        <taxon>Onygenales</taxon>
        <taxon>Ajellomycetaceae</taxon>
        <taxon>Helicocarpus</taxon>
    </lineage>
</organism>
<dbReference type="Proteomes" id="UP000223968">
    <property type="component" value="Unassembled WGS sequence"/>
</dbReference>
<feature type="region of interest" description="Disordered" evidence="10">
    <location>
        <begin position="1"/>
        <end position="25"/>
    </location>
</feature>
<sequence>MNARRAGMSGFVSEKSVSRNLKAPEQRAYVKQESVQQLEAPMGPYPGTPDMHGFWHRSPHGAHDGTVVEPELGSMGMLRGHSQNIRGEHLQQHMTSHTRQTGHACYELGYQDVPHSVKSSPYNLETPGGAWRRPLAEVEPALAGFSSGMGGLVNTPMCETPYAEMGMPKQVPQMDGSGESLWGYDNSGYYPSQTAFADPGQPAQKSPKQQSGQTNPRRRRSIGIDGLPSRVPAAPFHCDEPGCEGKFKRQEHLKRHQKSHTKEKPYVCWVPDCAKSFSRNDNLKVHYTTTHGKKGGRNRYVATLDHRHPEYNMSFRGELTPDGRPIHSSKTGGEGGRHPAMQ</sequence>
<dbReference type="PROSITE" id="PS00028">
    <property type="entry name" value="ZINC_FINGER_C2H2_1"/>
    <property type="match status" value="2"/>
</dbReference>
<reference evidence="12 13" key="1">
    <citation type="submission" date="2017-10" db="EMBL/GenBank/DDBJ databases">
        <title>Comparative genomics in systemic dimorphic fungi from Ajellomycetaceae.</title>
        <authorList>
            <person name="Munoz J.F."/>
            <person name="Mcewen J.G."/>
            <person name="Clay O.K."/>
            <person name="Cuomo C.A."/>
        </authorList>
    </citation>
    <scope>NUCLEOTIDE SEQUENCE [LARGE SCALE GENOMIC DNA]</scope>
    <source>
        <strain evidence="12 13">UAMH5409</strain>
    </source>
</reference>
<feature type="region of interest" description="Disordered" evidence="10">
    <location>
        <begin position="315"/>
        <end position="342"/>
    </location>
</feature>
<evidence type="ECO:0000313" key="13">
    <source>
        <dbReference type="Proteomes" id="UP000223968"/>
    </source>
</evidence>
<keyword evidence="13" id="KW-1185">Reference proteome</keyword>
<dbReference type="Gene3D" id="3.30.160.60">
    <property type="entry name" value="Classic Zinc Finger"/>
    <property type="match status" value="2"/>
</dbReference>
<keyword evidence="2" id="KW-0677">Repeat</keyword>
<protein>
    <recommendedName>
        <fullName evidence="8">C2H2 type master regulator of conidiophore development brlA</fullName>
    </recommendedName>
</protein>
<evidence type="ECO:0000256" key="10">
    <source>
        <dbReference type="SAM" id="MobiDB-lite"/>
    </source>
</evidence>
<comment type="caution">
    <text evidence="12">The sequence shown here is derived from an EMBL/GenBank/DDBJ whole genome shotgun (WGS) entry which is preliminary data.</text>
</comment>
<dbReference type="GO" id="GO:0008270">
    <property type="term" value="F:zinc ion binding"/>
    <property type="evidence" value="ECO:0007669"/>
    <property type="project" value="UniProtKB-KW"/>
</dbReference>
<evidence type="ECO:0000313" key="12">
    <source>
        <dbReference type="EMBL" id="PGG96798.1"/>
    </source>
</evidence>
<dbReference type="SMART" id="SM00355">
    <property type="entry name" value="ZnF_C2H2"/>
    <property type="match status" value="2"/>
</dbReference>
<evidence type="ECO:0000256" key="6">
    <source>
        <dbReference type="ARBA" id="ARBA00023159"/>
    </source>
</evidence>
<dbReference type="PANTHER" id="PTHR14003:SF19">
    <property type="entry name" value="YY2 TRANSCRIPTION FACTOR"/>
    <property type="match status" value="1"/>
</dbReference>
<dbReference type="FunFam" id="3.30.160.60:FF:002343">
    <property type="entry name" value="Zinc finger protein 33A"/>
    <property type="match status" value="1"/>
</dbReference>
<dbReference type="InterPro" id="IPR013087">
    <property type="entry name" value="Znf_C2H2_type"/>
</dbReference>
<dbReference type="Pfam" id="PF00096">
    <property type="entry name" value="zf-C2H2"/>
    <property type="match status" value="2"/>
</dbReference>
<dbReference type="PANTHER" id="PTHR14003">
    <property type="entry name" value="TRANSCRIPTIONAL REPRESSOR PROTEIN YY"/>
    <property type="match status" value="1"/>
</dbReference>
<dbReference type="STRING" id="1447875.A0A2B7WJT1"/>
<dbReference type="GO" id="GO:0000978">
    <property type="term" value="F:RNA polymerase II cis-regulatory region sequence-specific DNA binding"/>
    <property type="evidence" value="ECO:0007669"/>
    <property type="project" value="TreeGrafter"/>
</dbReference>
<evidence type="ECO:0000256" key="9">
    <source>
        <dbReference type="PROSITE-ProRule" id="PRU00042"/>
    </source>
</evidence>
<name>A0A2B7WJT1_9EURO</name>